<dbReference type="GO" id="GO:0055056">
    <property type="term" value="F:D-glucose transmembrane transporter activity"/>
    <property type="evidence" value="ECO:0007669"/>
    <property type="project" value="UniProtKB-ARBA"/>
</dbReference>
<evidence type="ECO:0000256" key="3">
    <source>
        <dbReference type="ARBA" id="ARBA00022448"/>
    </source>
</evidence>
<dbReference type="PROSITE" id="PS00216">
    <property type="entry name" value="SUGAR_TRANSPORT_1"/>
    <property type="match status" value="2"/>
</dbReference>
<organism evidence="12 13">
    <name type="scientific">Lodderomyces elongisporus (strain ATCC 11503 / CBS 2605 / JCM 1781 / NBRC 1676 / NRRL YB-4239)</name>
    <name type="common">Yeast</name>
    <name type="synonym">Saccharomyces elongisporus</name>
    <dbReference type="NCBI Taxonomy" id="379508"/>
    <lineage>
        <taxon>Eukaryota</taxon>
        <taxon>Fungi</taxon>
        <taxon>Dikarya</taxon>
        <taxon>Ascomycota</taxon>
        <taxon>Saccharomycotina</taxon>
        <taxon>Pichiomycetes</taxon>
        <taxon>Debaryomycetaceae</taxon>
        <taxon>Candida/Lodderomyces clade</taxon>
        <taxon>Lodderomyces</taxon>
    </lineage>
</organism>
<dbReference type="GeneID" id="5235581"/>
<dbReference type="InterPro" id="IPR005828">
    <property type="entry name" value="MFS_sugar_transport-like"/>
</dbReference>
<dbReference type="GO" id="GO:0005886">
    <property type="term" value="C:plasma membrane"/>
    <property type="evidence" value="ECO:0007669"/>
    <property type="project" value="TreeGrafter"/>
</dbReference>
<name>A5DV66_LODEL</name>
<keyword evidence="13" id="KW-1185">Reference proteome</keyword>
<dbReference type="InterPro" id="IPR050360">
    <property type="entry name" value="MFS_Sugar_Transporters"/>
</dbReference>
<evidence type="ECO:0000256" key="2">
    <source>
        <dbReference type="ARBA" id="ARBA00010992"/>
    </source>
</evidence>
<feature type="transmembrane region" description="Helical" evidence="10">
    <location>
        <begin position="378"/>
        <end position="398"/>
    </location>
</feature>
<feature type="transmembrane region" description="Helical" evidence="10">
    <location>
        <begin position="194"/>
        <end position="215"/>
    </location>
</feature>
<sequence length="574" mass="63516">MSQASTHTTTSPEIQEEHEKKYDEEPVGDLENQENQETQLADELSKKPARAYIGVIIMCGLIAFGGFVFGFDTGTISGFINMSDFLERFGQVDGSGDYYFSNVRTGLIVGIFNAGCAVGAIFLSKTADIWGRRAGILTAMLFYVVGIIVQISSLSAWYQVMIGRIFSGIGVGCLSVVCPLYISEVSPKHLRGTLVCCFQLMITLGIFLGYCTTYGTKTYTDSRQWRIPLGLCFAWALLLIGGMANMPESPRYLIGKDKIEKAKASLAKTNKVSEDQPALLKEVQLIQAGVERERLAGKAGWMTLITGKPRIFERVIVGALCQALQQLTGNNYFFYYSTTIFKAVGLNDSFQTSIIIGVINFASTFLGIYLIEKLGRRTCLLYGSCAMSVCFLIYSLVGTQSLYVDGPDGPTNQPSGDAMIFITCLFIFFFASTWAGGVYSIISEIYPLKIRSKAMGIASSANWIFGFLISFFTSFITDAIHFYYGFVFFGCLLFSIFFVYFMVYETKGLSLEEVDELYQSGIPAWKSSGWVPPSEEEMATSTGYAGYHKPQEEHAAEEENVPAMEQRRASEEIV</sequence>
<dbReference type="FunCoup" id="A5DV66">
    <property type="interactions" value="1348"/>
</dbReference>
<dbReference type="AlphaFoldDB" id="A5DV66"/>
<feature type="compositionally biased region" description="Polar residues" evidence="9">
    <location>
        <begin position="1"/>
        <end position="13"/>
    </location>
</feature>
<keyword evidence="6 10" id="KW-1133">Transmembrane helix</keyword>
<dbReference type="PROSITE" id="PS50850">
    <property type="entry name" value="MFS"/>
    <property type="match status" value="1"/>
</dbReference>
<feature type="compositionally biased region" description="Acidic residues" evidence="9">
    <location>
        <begin position="25"/>
        <end position="34"/>
    </location>
</feature>
<evidence type="ECO:0000256" key="10">
    <source>
        <dbReference type="SAM" id="Phobius"/>
    </source>
</evidence>
<dbReference type="InterPro" id="IPR003663">
    <property type="entry name" value="Sugar/inositol_transpt"/>
</dbReference>
<protein>
    <submittedName>
        <fullName evidence="12">High-affinity hexose transporter HXT6</fullName>
    </submittedName>
</protein>
<feature type="region of interest" description="Disordered" evidence="9">
    <location>
        <begin position="549"/>
        <end position="574"/>
    </location>
</feature>
<keyword evidence="5 10" id="KW-0812">Transmembrane</keyword>
<dbReference type="PANTHER" id="PTHR48022:SF75">
    <property type="entry name" value="GALACTOSE TRANSPORTER-RELATED"/>
    <property type="match status" value="1"/>
</dbReference>
<feature type="transmembrane region" description="Helical" evidence="10">
    <location>
        <begin position="227"/>
        <end position="246"/>
    </location>
</feature>
<dbReference type="Gene3D" id="1.20.1250.20">
    <property type="entry name" value="MFS general substrate transporter like domains"/>
    <property type="match status" value="1"/>
</dbReference>
<feature type="compositionally biased region" description="Basic and acidic residues" evidence="9">
    <location>
        <begin position="565"/>
        <end position="574"/>
    </location>
</feature>
<feature type="transmembrane region" description="Helical" evidence="10">
    <location>
        <begin position="454"/>
        <end position="476"/>
    </location>
</feature>
<evidence type="ECO:0000259" key="11">
    <source>
        <dbReference type="PROSITE" id="PS50850"/>
    </source>
</evidence>
<dbReference type="Proteomes" id="UP000001996">
    <property type="component" value="Unassembled WGS sequence"/>
</dbReference>
<reference evidence="12 13" key="1">
    <citation type="journal article" date="2009" name="Nature">
        <title>Evolution of pathogenicity and sexual reproduction in eight Candida genomes.</title>
        <authorList>
            <person name="Butler G."/>
            <person name="Rasmussen M.D."/>
            <person name="Lin M.F."/>
            <person name="Santos M.A."/>
            <person name="Sakthikumar S."/>
            <person name="Munro C.A."/>
            <person name="Rheinbay E."/>
            <person name="Grabherr M."/>
            <person name="Forche A."/>
            <person name="Reedy J.L."/>
            <person name="Agrafioti I."/>
            <person name="Arnaud M.B."/>
            <person name="Bates S."/>
            <person name="Brown A.J."/>
            <person name="Brunke S."/>
            <person name="Costanzo M.C."/>
            <person name="Fitzpatrick D.A."/>
            <person name="de Groot P.W."/>
            <person name="Harris D."/>
            <person name="Hoyer L.L."/>
            <person name="Hube B."/>
            <person name="Klis F.M."/>
            <person name="Kodira C."/>
            <person name="Lennard N."/>
            <person name="Logue M.E."/>
            <person name="Martin R."/>
            <person name="Neiman A.M."/>
            <person name="Nikolaou E."/>
            <person name="Quail M.A."/>
            <person name="Quinn J."/>
            <person name="Santos M.C."/>
            <person name="Schmitzberger F.F."/>
            <person name="Sherlock G."/>
            <person name="Shah P."/>
            <person name="Silverstein K.A."/>
            <person name="Skrzypek M.S."/>
            <person name="Soll D."/>
            <person name="Staggs R."/>
            <person name="Stansfield I."/>
            <person name="Stumpf M.P."/>
            <person name="Sudbery P.E."/>
            <person name="Srikantha T."/>
            <person name="Zeng Q."/>
            <person name="Berman J."/>
            <person name="Berriman M."/>
            <person name="Heitman J."/>
            <person name="Gow N.A."/>
            <person name="Lorenz M.C."/>
            <person name="Birren B.W."/>
            <person name="Kellis M."/>
            <person name="Cuomo C.A."/>
        </authorList>
    </citation>
    <scope>NUCLEOTIDE SEQUENCE [LARGE SCALE GENOMIC DNA]</scope>
    <source>
        <strain evidence="13">ATCC 11503 / BCRC 21390 / CBS 2605 / JCM 1781 / NBRC 1676 / NRRL YB-4239</strain>
    </source>
</reference>
<dbReference type="EMBL" id="CH981524">
    <property type="protein sequence ID" value="EDK43074.1"/>
    <property type="molecule type" value="Genomic_DNA"/>
</dbReference>
<evidence type="ECO:0000256" key="6">
    <source>
        <dbReference type="ARBA" id="ARBA00022989"/>
    </source>
</evidence>
<feature type="region of interest" description="Disordered" evidence="9">
    <location>
        <begin position="1"/>
        <end position="37"/>
    </location>
</feature>
<dbReference type="PANTHER" id="PTHR48022">
    <property type="entry name" value="PLASTIDIC GLUCOSE TRANSPORTER 4"/>
    <property type="match status" value="1"/>
</dbReference>
<dbReference type="SUPFAM" id="SSF103473">
    <property type="entry name" value="MFS general substrate transporter"/>
    <property type="match status" value="1"/>
</dbReference>
<feature type="transmembrane region" description="Helical" evidence="10">
    <location>
        <begin position="51"/>
        <end position="71"/>
    </location>
</feature>
<keyword evidence="3 8" id="KW-0813">Transport</keyword>
<dbReference type="CDD" id="cd17356">
    <property type="entry name" value="MFS_HXT"/>
    <property type="match status" value="1"/>
</dbReference>
<dbReference type="InterPro" id="IPR036259">
    <property type="entry name" value="MFS_trans_sf"/>
</dbReference>
<gene>
    <name evidence="12" type="ORF">LELG_01252</name>
</gene>
<dbReference type="FunFam" id="1.20.1250.20:FF:000044">
    <property type="entry name" value="Hexose transporter Hxt3p"/>
    <property type="match status" value="1"/>
</dbReference>
<feature type="domain" description="Major facilitator superfamily (MFS) profile" evidence="11">
    <location>
        <begin position="58"/>
        <end position="507"/>
    </location>
</feature>
<feature type="transmembrane region" description="Helical" evidence="10">
    <location>
        <begin position="135"/>
        <end position="158"/>
    </location>
</feature>
<evidence type="ECO:0000313" key="12">
    <source>
        <dbReference type="EMBL" id="EDK43074.1"/>
    </source>
</evidence>
<dbReference type="VEuPathDB" id="FungiDB:LELG_01252"/>
<dbReference type="HOGENOM" id="CLU_001265_30_1_1"/>
<dbReference type="GO" id="GO:0005351">
    <property type="term" value="F:carbohydrate:proton symporter activity"/>
    <property type="evidence" value="ECO:0007669"/>
    <property type="project" value="TreeGrafter"/>
</dbReference>
<dbReference type="OrthoDB" id="5141738at2759"/>
<keyword evidence="4" id="KW-0762">Sugar transport</keyword>
<proteinExistence type="inferred from homology"/>
<feature type="transmembrane region" description="Helical" evidence="10">
    <location>
        <begin position="482"/>
        <end position="503"/>
    </location>
</feature>
<dbReference type="Pfam" id="PF00083">
    <property type="entry name" value="Sugar_tr"/>
    <property type="match status" value="1"/>
</dbReference>
<keyword evidence="7 10" id="KW-0472">Membrane</keyword>
<evidence type="ECO:0000256" key="8">
    <source>
        <dbReference type="RuleBase" id="RU003346"/>
    </source>
</evidence>
<dbReference type="InterPro" id="IPR005829">
    <property type="entry name" value="Sugar_transporter_CS"/>
</dbReference>
<feature type="compositionally biased region" description="Basic and acidic residues" evidence="9">
    <location>
        <begin position="15"/>
        <end position="24"/>
    </location>
</feature>
<evidence type="ECO:0000256" key="9">
    <source>
        <dbReference type="SAM" id="MobiDB-lite"/>
    </source>
</evidence>
<feature type="transmembrane region" description="Helical" evidence="10">
    <location>
        <begin position="418"/>
        <end position="442"/>
    </location>
</feature>
<dbReference type="PRINTS" id="PR00171">
    <property type="entry name" value="SUGRTRNSPORT"/>
</dbReference>
<evidence type="ECO:0000256" key="7">
    <source>
        <dbReference type="ARBA" id="ARBA00023136"/>
    </source>
</evidence>
<feature type="transmembrane region" description="Helical" evidence="10">
    <location>
        <begin position="349"/>
        <end position="371"/>
    </location>
</feature>
<accession>A5DV66</accession>
<feature type="transmembrane region" description="Helical" evidence="10">
    <location>
        <begin position="164"/>
        <end position="182"/>
    </location>
</feature>
<comment type="similarity">
    <text evidence="2 8">Belongs to the major facilitator superfamily. Sugar transporter (TC 2.A.1.1) family.</text>
</comment>
<comment type="subcellular location">
    <subcellularLocation>
        <location evidence="1">Membrane</location>
        <topology evidence="1">Multi-pass membrane protein</topology>
    </subcellularLocation>
</comment>
<feature type="transmembrane region" description="Helical" evidence="10">
    <location>
        <begin position="311"/>
        <end position="329"/>
    </location>
</feature>
<evidence type="ECO:0000256" key="4">
    <source>
        <dbReference type="ARBA" id="ARBA00022597"/>
    </source>
</evidence>
<evidence type="ECO:0000256" key="5">
    <source>
        <dbReference type="ARBA" id="ARBA00022692"/>
    </source>
</evidence>
<dbReference type="PROSITE" id="PS00217">
    <property type="entry name" value="SUGAR_TRANSPORT_2"/>
    <property type="match status" value="1"/>
</dbReference>
<evidence type="ECO:0000256" key="1">
    <source>
        <dbReference type="ARBA" id="ARBA00004141"/>
    </source>
</evidence>
<dbReference type="eggNOG" id="KOG0254">
    <property type="taxonomic scope" value="Eukaryota"/>
</dbReference>
<dbReference type="InterPro" id="IPR020846">
    <property type="entry name" value="MFS_dom"/>
</dbReference>
<dbReference type="InParanoid" id="A5DV66"/>
<dbReference type="KEGG" id="lel:PVL30_001220"/>
<dbReference type="OMA" id="EMFQAPR"/>
<feature type="transmembrane region" description="Helical" evidence="10">
    <location>
        <begin position="103"/>
        <end position="123"/>
    </location>
</feature>
<dbReference type="NCBIfam" id="TIGR00879">
    <property type="entry name" value="SP"/>
    <property type="match status" value="1"/>
</dbReference>
<evidence type="ECO:0000313" key="13">
    <source>
        <dbReference type="Proteomes" id="UP000001996"/>
    </source>
</evidence>